<proteinExistence type="predicted"/>
<sequence>MDLAKVFQGLQAAIGIQQDVMPHFLLFDFGPSRLPIIKCSHVVTAPMNMEWFHGFSRQLLQGPPANLFQQEAMEVTSYSARRVSPTIAHLAKFSDGDKRAIGGWLDKEVQIAANKAAQPDRFSGKRLHVALDAKIGMAEVGRAAAMRIGRPVKTMKWEDIAMAFLRTDERLEIVRNRRGGLRDAMIPVKTWNNPG</sequence>
<dbReference type="EMBL" id="CAJNNV010002046">
    <property type="protein sequence ID" value="CAE8586405.1"/>
    <property type="molecule type" value="Genomic_DNA"/>
</dbReference>
<keyword evidence="3" id="KW-1185">Reference proteome</keyword>
<reference evidence="1" key="1">
    <citation type="submission" date="2021-02" db="EMBL/GenBank/DDBJ databases">
        <authorList>
            <person name="Dougan E. K."/>
            <person name="Rhodes N."/>
            <person name="Thang M."/>
            <person name="Chan C."/>
        </authorList>
    </citation>
    <scope>NUCLEOTIDE SEQUENCE</scope>
</reference>
<evidence type="ECO:0000313" key="3">
    <source>
        <dbReference type="Proteomes" id="UP000654075"/>
    </source>
</evidence>
<comment type="caution">
    <text evidence="1">The sequence shown here is derived from an EMBL/GenBank/DDBJ whole genome shotgun (WGS) entry which is preliminary data.</text>
</comment>
<dbReference type="EMBL" id="CAJNNV010011661">
    <property type="protein sequence ID" value="CAE8599977.1"/>
    <property type="molecule type" value="Genomic_DNA"/>
</dbReference>
<evidence type="ECO:0000313" key="2">
    <source>
        <dbReference type="EMBL" id="CAE8599977.1"/>
    </source>
</evidence>
<dbReference type="AlphaFoldDB" id="A0A813DCH7"/>
<name>A0A813DCH7_POLGL</name>
<organism evidence="1 3">
    <name type="scientific">Polarella glacialis</name>
    <name type="common">Dinoflagellate</name>
    <dbReference type="NCBI Taxonomy" id="89957"/>
    <lineage>
        <taxon>Eukaryota</taxon>
        <taxon>Sar</taxon>
        <taxon>Alveolata</taxon>
        <taxon>Dinophyceae</taxon>
        <taxon>Suessiales</taxon>
        <taxon>Suessiaceae</taxon>
        <taxon>Polarella</taxon>
    </lineage>
</organism>
<gene>
    <name evidence="2" type="ORF">PGLA1383_LOCUS18317</name>
    <name evidence="1" type="ORF">PGLA1383_LOCUS5276</name>
</gene>
<accession>A0A813DCH7</accession>
<dbReference type="Proteomes" id="UP000654075">
    <property type="component" value="Unassembled WGS sequence"/>
</dbReference>
<protein>
    <submittedName>
        <fullName evidence="1">Uncharacterized protein</fullName>
    </submittedName>
</protein>
<evidence type="ECO:0000313" key="1">
    <source>
        <dbReference type="EMBL" id="CAE8586405.1"/>
    </source>
</evidence>